<dbReference type="EMBL" id="QGNW01002258">
    <property type="protein sequence ID" value="RVW21966.1"/>
    <property type="molecule type" value="Genomic_DNA"/>
</dbReference>
<protein>
    <submittedName>
        <fullName evidence="3">Pentatricopeptide repeat-containing protein</fullName>
    </submittedName>
</protein>
<dbReference type="PANTHER" id="PTHR47926:SF453">
    <property type="entry name" value="PENTATRICOPEPTIDE REPEAT (PPR) SUPERFAMILY PROTEIN"/>
    <property type="match status" value="1"/>
</dbReference>
<keyword evidence="1" id="KW-0677">Repeat</keyword>
<dbReference type="Pfam" id="PF01535">
    <property type="entry name" value="PPR"/>
    <property type="match status" value="1"/>
</dbReference>
<dbReference type="PROSITE" id="PS51375">
    <property type="entry name" value="PPR"/>
    <property type="match status" value="1"/>
</dbReference>
<dbReference type="FunFam" id="1.25.40.10:FF:000031">
    <property type="entry name" value="Pentatricopeptide repeat-containing protein mitochondrial"/>
    <property type="match status" value="1"/>
</dbReference>
<organism evidence="3 4">
    <name type="scientific">Vitis vinifera</name>
    <name type="common">Grape</name>
    <dbReference type="NCBI Taxonomy" id="29760"/>
    <lineage>
        <taxon>Eukaryota</taxon>
        <taxon>Viridiplantae</taxon>
        <taxon>Streptophyta</taxon>
        <taxon>Embryophyta</taxon>
        <taxon>Tracheophyta</taxon>
        <taxon>Spermatophyta</taxon>
        <taxon>Magnoliopsida</taxon>
        <taxon>eudicotyledons</taxon>
        <taxon>Gunneridae</taxon>
        <taxon>Pentapetalae</taxon>
        <taxon>rosids</taxon>
        <taxon>Vitales</taxon>
        <taxon>Vitaceae</taxon>
        <taxon>Viteae</taxon>
        <taxon>Vitis</taxon>
    </lineage>
</organism>
<dbReference type="Pfam" id="PF13041">
    <property type="entry name" value="PPR_2"/>
    <property type="match status" value="1"/>
</dbReference>
<comment type="caution">
    <text evidence="3">The sequence shown here is derived from an EMBL/GenBank/DDBJ whole genome shotgun (WGS) entry which is preliminary data.</text>
</comment>
<gene>
    <name evidence="3" type="primary">EMB2758_9</name>
    <name evidence="3" type="ORF">CK203_107762</name>
</gene>
<dbReference type="Gene3D" id="1.25.40.10">
    <property type="entry name" value="Tetratricopeptide repeat domain"/>
    <property type="match status" value="1"/>
</dbReference>
<reference evidence="3 4" key="1">
    <citation type="journal article" date="2018" name="PLoS Genet.">
        <title>Population sequencing reveals clonal diversity and ancestral inbreeding in the grapevine cultivar Chardonnay.</title>
        <authorList>
            <person name="Roach M.J."/>
            <person name="Johnson D.L."/>
            <person name="Bohlmann J."/>
            <person name="van Vuuren H.J."/>
            <person name="Jones S.J."/>
            <person name="Pretorius I.S."/>
            <person name="Schmidt S.A."/>
            <person name="Borneman A.R."/>
        </authorList>
    </citation>
    <scope>NUCLEOTIDE SEQUENCE [LARGE SCALE GENOMIC DNA]</scope>
    <source>
        <strain evidence="4">cv. Chardonnay</strain>
        <tissue evidence="3">Leaf</tissue>
    </source>
</reference>
<name>A0A438CFM2_VITVI</name>
<proteinExistence type="predicted"/>
<dbReference type="NCBIfam" id="TIGR00756">
    <property type="entry name" value="PPR"/>
    <property type="match status" value="1"/>
</dbReference>
<evidence type="ECO:0000313" key="4">
    <source>
        <dbReference type="Proteomes" id="UP000288805"/>
    </source>
</evidence>
<evidence type="ECO:0000256" key="1">
    <source>
        <dbReference type="ARBA" id="ARBA00022737"/>
    </source>
</evidence>
<dbReference type="PANTHER" id="PTHR47926">
    <property type="entry name" value="PENTATRICOPEPTIDE REPEAT-CONTAINING PROTEIN"/>
    <property type="match status" value="1"/>
</dbReference>
<dbReference type="GO" id="GO:0009451">
    <property type="term" value="P:RNA modification"/>
    <property type="evidence" value="ECO:0007669"/>
    <property type="project" value="InterPro"/>
</dbReference>
<dbReference type="Proteomes" id="UP000288805">
    <property type="component" value="Unassembled WGS sequence"/>
</dbReference>
<accession>A0A438CFM2</accession>
<dbReference type="InterPro" id="IPR011990">
    <property type="entry name" value="TPR-like_helical_dom_sf"/>
</dbReference>
<dbReference type="InterPro" id="IPR002885">
    <property type="entry name" value="PPR_rpt"/>
</dbReference>
<feature type="repeat" description="PPR" evidence="2">
    <location>
        <begin position="106"/>
        <end position="140"/>
    </location>
</feature>
<evidence type="ECO:0000256" key="2">
    <source>
        <dbReference type="PROSITE-ProRule" id="PRU00708"/>
    </source>
</evidence>
<sequence>MPVRSISYLLPLPYPILPASTDDDKVNMPRPTVATTNTKSFLPPRQASTSLRLPQTSTTGKELHGLIYKMGFDMNVFVVTALIDMYSKCGTVKDIWDVFDRIPIKNVASWNAMIGCYRKRGLVDSSIQLFERMQTEGIPANHITLISVLSTCSRPSW</sequence>
<dbReference type="InterPro" id="IPR046960">
    <property type="entry name" value="PPR_At4g14850-like_plant"/>
</dbReference>
<dbReference type="GO" id="GO:0003723">
    <property type="term" value="F:RNA binding"/>
    <property type="evidence" value="ECO:0007669"/>
    <property type="project" value="InterPro"/>
</dbReference>
<evidence type="ECO:0000313" key="3">
    <source>
        <dbReference type="EMBL" id="RVW21966.1"/>
    </source>
</evidence>
<dbReference type="AlphaFoldDB" id="A0A438CFM2"/>